<dbReference type="PRINTS" id="PR00691">
    <property type="entry name" value="ADHESINB"/>
</dbReference>
<dbReference type="GO" id="GO:0046872">
    <property type="term" value="F:metal ion binding"/>
    <property type="evidence" value="ECO:0007669"/>
    <property type="project" value="UniProtKB-KW"/>
</dbReference>
<dbReference type="PRINTS" id="PR00690">
    <property type="entry name" value="ADHESNFAMILY"/>
</dbReference>
<keyword evidence="3 6" id="KW-0813">Transport</keyword>
<dbReference type="STRING" id="176299.Atu3178"/>
<dbReference type="InterPro" id="IPR006127">
    <property type="entry name" value="ZnuA-like"/>
</dbReference>
<dbReference type="PANTHER" id="PTHR42953:SF1">
    <property type="entry name" value="METAL-BINDING PROTEIN HI_0362-RELATED"/>
    <property type="match status" value="1"/>
</dbReference>
<dbReference type="PANTHER" id="PTHR42953">
    <property type="entry name" value="HIGH-AFFINITY ZINC UPTAKE SYSTEM PROTEIN ZNUA-RELATED"/>
    <property type="match status" value="1"/>
</dbReference>
<dbReference type="OrthoDB" id="9793396at2"/>
<proteinExistence type="inferred from homology"/>
<dbReference type="InterPro" id="IPR050492">
    <property type="entry name" value="Bact_metal-bind_prot9"/>
</dbReference>
<dbReference type="HOGENOM" id="CLU_016838_1_1_5"/>
<evidence type="ECO:0000256" key="6">
    <source>
        <dbReference type="RuleBase" id="RU003512"/>
    </source>
</evidence>
<dbReference type="GO" id="GO:0030001">
    <property type="term" value="P:metal ion transport"/>
    <property type="evidence" value="ECO:0007669"/>
    <property type="project" value="InterPro"/>
</dbReference>
<dbReference type="EMBL" id="AE007870">
    <property type="protein sequence ID" value="AAK90208.1"/>
    <property type="molecule type" value="Genomic_DNA"/>
</dbReference>
<dbReference type="AlphaFoldDB" id="A9CET7"/>
<dbReference type="InterPro" id="IPR006129">
    <property type="entry name" value="AdhesinB"/>
</dbReference>
<dbReference type="Pfam" id="PF01297">
    <property type="entry name" value="ZnuA"/>
    <property type="match status" value="1"/>
</dbReference>
<sequence length="337" mass="36117">MFRTFRFATCASLLTISPVLMAQASAAELKVVASFSIIADFAKNVGGDRVEITTLVGPDGDAHVYEPRPADAVAVSKADVVLVNGLEFEGFLKRLIDTSGTKAPVVELTKGVQPLKLSDEPAGHAHPEAEEEGHDHKAEEAGHKHEKAEAHDHGHEGHHHGEYDPHAWQSINNAEIYVKNIAGAFCEVDKAGCTTYTANSQAYIAKLAALNEKVKTEIAAIPPERRVIITSHDAFGYFEHAYGLNFLAPEGISTESEASAADVAKLVDQVKHDKASAIFVENITDKRLIDQIASETGLKVGGTLYSDALSTADGPAATYIDMINHNMKTITAAVLSQ</sequence>
<evidence type="ECO:0000256" key="8">
    <source>
        <dbReference type="SAM" id="SignalP"/>
    </source>
</evidence>
<dbReference type="PhylomeDB" id="A9CET7"/>
<dbReference type="PIR" id="F98335">
    <property type="entry name" value="F98335"/>
</dbReference>
<dbReference type="Proteomes" id="UP000000813">
    <property type="component" value="Chromosome linear"/>
</dbReference>
<evidence type="ECO:0000256" key="2">
    <source>
        <dbReference type="ARBA" id="ARBA00011028"/>
    </source>
</evidence>
<dbReference type="Gene3D" id="3.40.50.1980">
    <property type="entry name" value="Nitrogenase molybdenum iron protein domain"/>
    <property type="match status" value="2"/>
</dbReference>
<dbReference type="PIR" id="AD2947">
    <property type="entry name" value="AD2947"/>
</dbReference>
<keyword evidence="10" id="KW-1185">Reference proteome</keyword>
<dbReference type="SUPFAM" id="SSF53807">
    <property type="entry name" value="Helical backbone' metal receptor"/>
    <property type="match status" value="1"/>
</dbReference>
<dbReference type="GO" id="GO:0030313">
    <property type="term" value="C:cell envelope"/>
    <property type="evidence" value="ECO:0007669"/>
    <property type="project" value="UniProtKB-SubCell"/>
</dbReference>
<reference evidence="9 10" key="1">
    <citation type="journal article" date="2001" name="Science">
        <title>The genome of the natural genetic engineer Agrobacterium tumefaciens C58.</title>
        <authorList>
            <person name="Wood D.W."/>
            <person name="Setubal J.C."/>
            <person name="Kaul R."/>
            <person name="Monks D.E."/>
            <person name="Kitajima J.P."/>
            <person name="Okura V.K."/>
            <person name="Zhou Y."/>
            <person name="Chen L."/>
            <person name="Wood G.E."/>
            <person name="Almeida N.F.Jr."/>
            <person name="Woo L."/>
            <person name="Chen Y."/>
            <person name="Paulsen I.T."/>
            <person name="Eisen J.A."/>
            <person name="Karp P.D."/>
            <person name="Bovee D.Sr."/>
            <person name="Chapman P."/>
            <person name="Clendenning J."/>
            <person name="Deatherage G."/>
            <person name="Gillet W."/>
            <person name="Grant C."/>
            <person name="Kutyavin T."/>
            <person name="Levy R."/>
            <person name="Li M.J."/>
            <person name="McClelland E."/>
            <person name="Palmieri A."/>
            <person name="Raymond C."/>
            <person name="Rouse G."/>
            <person name="Saenphimmachak C."/>
            <person name="Wu Z."/>
            <person name="Romero P."/>
            <person name="Gordon D."/>
            <person name="Zhang S."/>
            <person name="Yoo H."/>
            <person name="Tao Y."/>
            <person name="Biddle P."/>
            <person name="Jung M."/>
            <person name="Krespan W."/>
            <person name="Perry M."/>
            <person name="Gordon-Kamm B."/>
            <person name="Liao L."/>
            <person name="Kim S."/>
            <person name="Hendrick C."/>
            <person name="Zhao Z.Y."/>
            <person name="Dolan M."/>
            <person name="Chumley F."/>
            <person name="Tingey S.V."/>
            <person name="Tomb J.F."/>
            <person name="Gordon M.P."/>
            <person name="Olson M.V."/>
            <person name="Nester E.W."/>
        </authorList>
    </citation>
    <scope>NUCLEOTIDE SEQUENCE [LARGE SCALE GENOMIC DNA]</scope>
    <source>
        <strain evidence="10">C58 / ATCC 33970</strain>
    </source>
</reference>
<dbReference type="eggNOG" id="COG0803">
    <property type="taxonomic scope" value="Bacteria"/>
</dbReference>
<dbReference type="PATRIC" id="fig|176299.10.peg.3023"/>
<evidence type="ECO:0000256" key="5">
    <source>
        <dbReference type="ARBA" id="ARBA00022729"/>
    </source>
</evidence>
<dbReference type="NCBIfam" id="NF040870">
    <property type="entry name" value="AztC"/>
    <property type="match status" value="1"/>
</dbReference>
<organism evidence="9 10">
    <name type="scientific">Agrobacterium fabrum (strain C58 / ATCC 33970)</name>
    <name type="common">Agrobacterium tumefaciens (strain C58)</name>
    <dbReference type="NCBI Taxonomy" id="176299"/>
    <lineage>
        <taxon>Bacteria</taxon>
        <taxon>Pseudomonadati</taxon>
        <taxon>Pseudomonadota</taxon>
        <taxon>Alphaproteobacteria</taxon>
        <taxon>Hyphomicrobiales</taxon>
        <taxon>Rhizobiaceae</taxon>
        <taxon>Rhizobium/Agrobacterium group</taxon>
        <taxon>Agrobacterium</taxon>
        <taxon>Agrobacterium tumefaciens complex</taxon>
    </lineage>
</organism>
<keyword evidence="4" id="KW-0479">Metal-binding</keyword>
<accession>A9CET7</accession>
<evidence type="ECO:0000313" key="10">
    <source>
        <dbReference type="Proteomes" id="UP000000813"/>
    </source>
</evidence>
<evidence type="ECO:0000313" key="9">
    <source>
        <dbReference type="EMBL" id="AAK90208.1"/>
    </source>
</evidence>
<feature type="compositionally biased region" description="Basic and acidic residues" evidence="7">
    <location>
        <begin position="117"/>
        <end position="162"/>
    </location>
</feature>
<evidence type="ECO:0000256" key="3">
    <source>
        <dbReference type="ARBA" id="ARBA00022448"/>
    </source>
</evidence>
<keyword evidence="5 8" id="KW-0732">Signal</keyword>
<evidence type="ECO:0000256" key="1">
    <source>
        <dbReference type="ARBA" id="ARBA00004196"/>
    </source>
</evidence>
<dbReference type="InterPro" id="IPR006128">
    <property type="entry name" value="Lipoprotein_PsaA-like"/>
</dbReference>
<dbReference type="GeneID" id="1134980"/>
<comment type="subcellular location">
    <subcellularLocation>
        <location evidence="1">Cell envelope</location>
    </subcellularLocation>
</comment>
<feature type="chain" id="PRO_5002736431" evidence="8">
    <location>
        <begin position="27"/>
        <end position="337"/>
    </location>
</feature>
<reference evidence="9 10" key="2">
    <citation type="journal article" date="2001" name="Science">
        <title>Genome sequence of the plant pathogen and biotechnology agent Agrobacterium tumefaciens C58.</title>
        <authorList>
            <person name="Goodner B."/>
            <person name="Hinkle G."/>
            <person name="Gattung S."/>
            <person name="Miller N."/>
            <person name="Blanchard M."/>
            <person name="Qurollo B."/>
            <person name="Goldman B.S."/>
            <person name="Cao Y."/>
            <person name="Askenazi M."/>
            <person name="Halling C."/>
            <person name="Mullin L."/>
            <person name="Houmiel K."/>
            <person name="Gordon J."/>
            <person name="Vaudin M."/>
            <person name="Iartchouk O."/>
            <person name="Epp A."/>
            <person name="Liu F."/>
            <person name="Wollam C."/>
            <person name="Allinger M."/>
            <person name="Doughty D."/>
            <person name="Scott C."/>
            <person name="Lappas C."/>
            <person name="Markelz B."/>
            <person name="Flanagan C."/>
            <person name="Crowell C."/>
            <person name="Gurson J."/>
            <person name="Lomo C."/>
            <person name="Sear C."/>
            <person name="Strub G."/>
            <person name="Cielo C."/>
            <person name="Slater S."/>
        </authorList>
    </citation>
    <scope>NUCLEOTIDE SEQUENCE [LARGE SCALE GENOMIC DNA]</scope>
    <source>
        <strain evidence="10">C58 / ATCC 33970</strain>
    </source>
</reference>
<feature type="signal peptide" evidence="8">
    <location>
        <begin position="1"/>
        <end position="26"/>
    </location>
</feature>
<protein>
    <submittedName>
        <fullName evidence="9">ABC transporter, substrate binding protein</fullName>
    </submittedName>
</protein>
<dbReference type="RefSeq" id="WP_010972822.1">
    <property type="nucleotide sequence ID" value="NC_003063.2"/>
</dbReference>
<name>A9CET7_AGRFC</name>
<dbReference type="EnsemblBacteria" id="AAK90208">
    <property type="protein sequence ID" value="AAK90208"/>
    <property type="gene ID" value="Atu3178"/>
</dbReference>
<dbReference type="GO" id="GO:0007155">
    <property type="term" value="P:cell adhesion"/>
    <property type="evidence" value="ECO:0007669"/>
    <property type="project" value="InterPro"/>
</dbReference>
<dbReference type="InterPro" id="IPR047701">
    <property type="entry name" value="AztC-like"/>
</dbReference>
<dbReference type="KEGG" id="atu:Atu3178"/>
<dbReference type="CDD" id="cd01137">
    <property type="entry name" value="PsaA"/>
    <property type="match status" value="1"/>
</dbReference>
<comment type="similarity">
    <text evidence="2 6">Belongs to the bacterial solute-binding protein 9 family.</text>
</comment>
<evidence type="ECO:0000256" key="7">
    <source>
        <dbReference type="SAM" id="MobiDB-lite"/>
    </source>
</evidence>
<dbReference type="BioCyc" id="AGRO:ATU3178-MONOMER"/>
<feature type="region of interest" description="Disordered" evidence="7">
    <location>
        <begin position="116"/>
        <end position="162"/>
    </location>
</feature>
<gene>
    <name evidence="9" type="ordered locus">Atu3178</name>
</gene>
<evidence type="ECO:0000256" key="4">
    <source>
        <dbReference type="ARBA" id="ARBA00022723"/>
    </source>
</evidence>